<name>A0A3E2NBN1_9FIRM</name>
<sequence>MWGKCRYTRDEDMAFYIAQRWKKSLPICEYGVNIINYNKTWKHIVEDAKSYAEKELSELLYLQEHLHPENKTYYERSIIELRDIICGKYDLTKVPKK</sequence>
<evidence type="ECO:0000313" key="2">
    <source>
        <dbReference type="Proteomes" id="UP000260680"/>
    </source>
</evidence>
<organism evidence="1 2">
    <name type="scientific">Lacrimispora amygdalina</name>
    <dbReference type="NCBI Taxonomy" id="253257"/>
    <lineage>
        <taxon>Bacteria</taxon>
        <taxon>Bacillati</taxon>
        <taxon>Bacillota</taxon>
        <taxon>Clostridia</taxon>
        <taxon>Lachnospirales</taxon>
        <taxon>Lachnospiraceae</taxon>
        <taxon>Lacrimispora</taxon>
    </lineage>
</organism>
<protein>
    <submittedName>
        <fullName evidence="1">Uncharacterized protein</fullName>
    </submittedName>
</protein>
<dbReference type="EMBL" id="QOHO01000043">
    <property type="protein sequence ID" value="RFZ78291.1"/>
    <property type="molecule type" value="Genomic_DNA"/>
</dbReference>
<evidence type="ECO:0000313" key="1">
    <source>
        <dbReference type="EMBL" id="RFZ78291.1"/>
    </source>
</evidence>
<dbReference type="AlphaFoldDB" id="A0A3E2NBN1"/>
<comment type="caution">
    <text evidence="1">The sequence shown here is derived from an EMBL/GenBank/DDBJ whole genome shotgun (WGS) entry which is preliminary data.</text>
</comment>
<reference evidence="1 2" key="1">
    <citation type="submission" date="2018-07" db="EMBL/GenBank/DDBJ databases">
        <title>New species, Clostridium PI-S10-A1B.</title>
        <authorList>
            <person name="Krishna G."/>
            <person name="Summeta K."/>
            <person name="Shikha S."/>
            <person name="Prabhu P.B."/>
            <person name="Suresh K."/>
        </authorList>
    </citation>
    <scope>NUCLEOTIDE SEQUENCE [LARGE SCALE GENOMIC DNA]</scope>
    <source>
        <strain evidence="1 2">PI-S10-A1B</strain>
    </source>
</reference>
<proteinExistence type="predicted"/>
<gene>
    <name evidence="1" type="ORF">DS742_14355</name>
</gene>
<accession>A0A3E2NBN1</accession>
<dbReference type="Proteomes" id="UP000260680">
    <property type="component" value="Unassembled WGS sequence"/>
</dbReference>